<evidence type="ECO:0000313" key="1">
    <source>
        <dbReference type="EMBL" id="CAM9390460.1"/>
    </source>
</evidence>
<dbReference type="EMBL" id="OX596094">
    <property type="protein sequence ID" value="CAM9390460.1"/>
    <property type="molecule type" value="Genomic_DNA"/>
</dbReference>
<dbReference type="Proteomes" id="UP001162501">
    <property type="component" value="Chromosome 10"/>
</dbReference>
<reference evidence="1" key="2">
    <citation type="submission" date="2025-03" db="EMBL/GenBank/DDBJ databases">
        <authorList>
            <consortium name="ELIXIR-Norway"/>
            <consortium name="Elixir Norway"/>
        </authorList>
    </citation>
    <scope>NUCLEOTIDE SEQUENCE</scope>
</reference>
<accession>A0AC59Y541</accession>
<organism evidence="1 2">
    <name type="scientific">Rangifer tarandus platyrhynchus</name>
    <name type="common">Svalbard reindeer</name>
    <dbReference type="NCBI Taxonomy" id="3082113"/>
    <lineage>
        <taxon>Eukaryota</taxon>
        <taxon>Metazoa</taxon>
        <taxon>Chordata</taxon>
        <taxon>Craniata</taxon>
        <taxon>Vertebrata</taxon>
        <taxon>Euteleostomi</taxon>
        <taxon>Mammalia</taxon>
        <taxon>Eutheria</taxon>
        <taxon>Laurasiatheria</taxon>
        <taxon>Artiodactyla</taxon>
        <taxon>Ruminantia</taxon>
        <taxon>Pecora</taxon>
        <taxon>Cervidae</taxon>
        <taxon>Odocoileinae</taxon>
        <taxon>Rangifer</taxon>
    </lineage>
</organism>
<sequence>MIFPYPYSYLFSSDMVLYRENSKDSTKKPKKPQICFLSEFCKVAGYEINTQSQFLYNNKNYLERGFFPSKSFVSIWWAPGWLKTCLEVAGRGSGRSPYSGEMQRGPSKATELWRATHRAFRKDSLPISAQRLPALLRLVMWPPSS</sequence>
<protein>
    <submittedName>
        <fullName evidence="1">Uncharacterized protein</fullName>
    </submittedName>
</protein>
<evidence type="ECO:0000313" key="2">
    <source>
        <dbReference type="Proteomes" id="UP001162501"/>
    </source>
</evidence>
<proteinExistence type="predicted"/>
<gene>
    <name evidence="1" type="ORF">MRATA1EN22A_LOCUS1851</name>
</gene>
<name>A0AC59Y541_RANTA</name>
<reference evidence="1" key="1">
    <citation type="submission" date="2023-05" db="EMBL/GenBank/DDBJ databases">
        <authorList>
            <consortium name="ELIXIR-Norway"/>
        </authorList>
    </citation>
    <scope>NUCLEOTIDE SEQUENCE</scope>
</reference>